<reference evidence="3" key="1">
    <citation type="submission" date="2019-08" db="EMBL/GenBank/DDBJ databases">
        <authorList>
            <person name="Kucharzyk K."/>
            <person name="Murdoch R.W."/>
            <person name="Higgins S."/>
            <person name="Loffler F."/>
        </authorList>
    </citation>
    <scope>NUCLEOTIDE SEQUENCE</scope>
</reference>
<protein>
    <submittedName>
        <fullName evidence="3">Cystathionine beta-lyase PatB</fullName>
        <ecNumber evidence="3">4.4.1.8</ecNumber>
    </submittedName>
</protein>
<dbReference type="InterPro" id="IPR051798">
    <property type="entry name" value="Class-II_PLP-Dep_Aminotrans"/>
</dbReference>
<name>A0A645FI46_9ZZZZ</name>
<dbReference type="SUPFAM" id="SSF53383">
    <property type="entry name" value="PLP-dependent transferases"/>
    <property type="match status" value="1"/>
</dbReference>
<dbReference type="EC" id="4.4.1.8" evidence="3"/>
<evidence type="ECO:0000256" key="1">
    <source>
        <dbReference type="ARBA" id="ARBA00001933"/>
    </source>
</evidence>
<evidence type="ECO:0000256" key="2">
    <source>
        <dbReference type="ARBA" id="ARBA00022898"/>
    </source>
</evidence>
<dbReference type="Gene3D" id="3.90.1150.10">
    <property type="entry name" value="Aspartate Aminotransferase, domain 1"/>
    <property type="match status" value="1"/>
</dbReference>
<comment type="caution">
    <text evidence="3">The sequence shown here is derived from an EMBL/GenBank/DDBJ whole genome shotgun (WGS) entry which is preliminary data.</text>
</comment>
<dbReference type="AlphaFoldDB" id="A0A645FI46"/>
<comment type="cofactor">
    <cofactor evidence="1">
        <name>pyridoxal 5'-phosphate</name>
        <dbReference type="ChEBI" id="CHEBI:597326"/>
    </cofactor>
</comment>
<proteinExistence type="predicted"/>
<accession>A0A645FI46</accession>
<dbReference type="PANTHER" id="PTHR43525:SF1">
    <property type="entry name" value="PROTEIN MALY"/>
    <property type="match status" value="1"/>
</dbReference>
<sequence length="100" mass="11706">MKINENKNIVEEFCKEQIPEIKVYPLEGTYLQWLDLRAFGLNNEELEKAMIEDCELFFDEGYIFGEAGTGFERINIACPTDVLLEGLRRLAKWAETKRKE</sequence>
<dbReference type="GO" id="GO:0016829">
    <property type="term" value="F:lyase activity"/>
    <property type="evidence" value="ECO:0007669"/>
    <property type="project" value="UniProtKB-KW"/>
</dbReference>
<dbReference type="InterPro" id="IPR015422">
    <property type="entry name" value="PyrdxlP-dep_Trfase_small"/>
</dbReference>
<dbReference type="InterPro" id="IPR015424">
    <property type="entry name" value="PyrdxlP-dep_Trfase"/>
</dbReference>
<organism evidence="3">
    <name type="scientific">bioreactor metagenome</name>
    <dbReference type="NCBI Taxonomy" id="1076179"/>
    <lineage>
        <taxon>unclassified sequences</taxon>
        <taxon>metagenomes</taxon>
        <taxon>ecological metagenomes</taxon>
    </lineage>
</organism>
<keyword evidence="2" id="KW-0663">Pyridoxal phosphate</keyword>
<dbReference type="EMBL" id="VSSQ01059464">
    <property type="protein sequence ID" value="MPN13019.1"/>
    <property type="molecule type" value="Genomic_DNA"/>
</dbReference>
<gene>
    <name evidence="3" type="primary">patB_43</name>
    <name evidence="3" type="ORF">SDC9_160339</name>
</gene>
<evidence type="ECO:0000313" key="3">
    <source>
        <dbReference type="EMBL" id="MPN13019.1"/>
    </source>
</evidence>
<dbReference type="PANTHER" id="PTHR43525">
    <property type="entry name" value="PROTEIN MALY"/>
    <property type="match status" value="1"/>
</dbReference>
<keyword evidence="3" id="KW-0456">Lyase</keyword>